<evidence type="ECO:0000256" key="2">
    <source>
        <dbReference type="ARBA" id="ARBA00022475"/>
    </source>
</evidence>
<name>A0ABW4FBU3_9PSEU</name>
<dbReference type="PANTHER" id="PTHR42770:SF16">
    <property type="entry name" value="AMINO ACID PERMEASE"/>
    <property type="match status" value="1"/>
</dbReference>
<accession>A0ABW4FBU3</accession>
<keyword evidence="3 7" id="KW-0812">Transmembrane</keyword>
<dbReference type="PANTHER" id="PTHR42770">
    <property type="entry name" value="AMINO ACID TRANSPORTER-RELATED"/>
    <property type="match status" value="1"/>
</dbReference>
<evidence type="ECO:0000256" key="6">
    <source>
        <dbReference type="SAM" id="MobiDB-lite"/>
    </source>
</evidence>
<reference evidence="9" key="1">
    <citation type="journal article" date="2019" name="Int. J. Syst. Evol. Microbiol.">
        <title>The Global Catalogue of Microorganisms (GCM) 10K type strain sequencing project: providing services to taxonomists for standard genome sequencing and annotation.</title>
        <authorList>
            <consortium name="The Broad Institute Genomics Platform"/>
            <consortium name="The Broad Institute Genome Sequencing Center for Infectious Disease"/>
            <person name="Wu L."/>
            <person name="Ma J."/>
        </authorList>
    </citation>
    <scope>NUCLEOTIDE SEQUENCE [LARGE SCALE GENOMIC DNA]</scope>
    <source>
        <strain evidence="9">CCM 7043</strain>
    </source>
</reference>
<keyword evidence="4 7" id="KW-1133">Transmembrane helix</keyword>
<evidence type="ECO:0000313" key="9">
    <source>
        <dbReference type="Proteomes" id="UP001597114"/>
    </source>
</evidence>
<protein>
    <submittedName>
        <fullName evidence="8">APC family permease</fullName>
    </submittedName>
</protein>
<evidence type="ECO:0000256" key="1">
    <source>
        <dbReference type="ARBA" id="ARBA00004651"/>
    </source>
</evidence>
<proteinExistence type="predicted"/>
<dbReference type="EMBL" id="JBHUCO010000086">
    <property type="protein sequence ID" value="MFD1524535.1"/>
    <property type="molecule type" value="Genomic_DNA"/>
</dbReference>
<keyword evidence="9" id="KW-1185">Reference proteome</keyword>
<dbReference type="Gene3D" id="1.20.1740.10">
    <property type="entry name" value="Amino acid/polyamine transporter I"/>
    <property type="match status" value="1"/>
</dbReference>
<keyword evidence="5 7" id="KW-0472">Membrane</keyword>
<evidence type="ECO:0000313" key="8">
    <source>
        <dbReference type="EMBL" id="MFD1524535.1"/>
    </source>
</evidence>
<gene>
    <name evidence="8" type="ORF">ACFSJD_44130</name>
</gene>
<dbReference type="InterPro" id="IPR002293">
    <property type="entry name" value="AA/rel_permease1"/>
</dbReference>
<dbReference type="InterPro" id="IPR050367">
    <property type="entry name" value="APC_superfamily"/>
</dbReference>
<feature type="transmembrane region" description="Helical" evidence="7">
    <location>
        <begin position="150"/>
        <end position="171"/>
    </location>
</feature>
<feature type="transmembrane region" description="Helical" evidence="7">
    <location>
        <begin position="70"/>
        <end position="89"/>
    </location>
</feature>
<feature type="transmembrane region" description="Helical" evidence="7">
    <location>
        <begin position="414"/>
        <end position="432"/>
    </location>
</feature>
<feature type="transmembrane region" description="Helical" evidence="7">
    <location>
        <begin position="380"/>
        <end position="402"/>
    </location>
</feature>
<feature type="transmembrane region" description="Helical" evidence="7">
    <location>
        <begin position="438"/>
        <end position="456"/>
    </location>
</feature>
<evidence type="ECO:0000256" key="3">
    <source>
        <dbReference type="ARBA" id="ARBA00022692"/>
    </source>
</evidence>
<evidence type="ECO:0000256" key="5">
    <source>
        <dbReference type="ARBA" id="ARBA00023136"/>
    </source>
</evidence>
<feature type="transmembrane region" description="Helical" evidence="7">
    <location>
        <begin position="110"/>
        <end position="138"/>
    </location>
</feature>
<feature type="region of interest" description="Disordered" evidence="6">
    <location>
        <begin position="1"/>
        <end position="23"/>
    </location>
</feature>
<feature type="compositionally biased region" description="Low complexity" evidence="6">
    <location>
        <begin position="10"/>
        <end position="23"/>
    </location>
</feature>
<evidence type="ECO:0000256" key="4">
    <source>
        <dbReference type="ARBA" id="ARBA00022989"/>
    </source>
</evidence>
<feature type="transmembrane region" description="Helical" evidence="7">
    <location>
        <begin position="216"/>
        <end position="235"/>
    </location>
</feature>
<dbReference type="PIRSF" id="PIRSF006060">
    <property type="entry name" value="AA_transporter"/>
    <property type="match status" value="1"/>
</dbReference>
<sequence length="473" mass="50741">MTEPGGRGPSPGAAGSAQRPGAPTLEEFGYRQELRRSMSLTDVVVYGLIYIVPISPLAVFGLIFNFSAGMVGLVFVVAAVAMVFSGLSYREMALHYPIAGSVYSYVRLGLNSFVGFLAGWAILLDYLLLPALASVFSAAAMVSLWSAVPAWAWIIVFVVLAAGINLGGIAVTATMNKVFLLIQLVVLAIFVVWVLSDLVGLRAHLMLWPFFDPDRFSWSIVFGAIPIAALAFIGFDAISTLNEEARGGGRAVAKATMIVLVAVTFLFVLQVYLAAIYVPRGTTFPDGDATNSAYYDLAGQVVGVWFKVLVTLTSALIAIFANSIASQATSSRLVFSMARDRQLPRFLSTVSARGVPRNAMLFIALLSLVIGIAGTQEEELLTTLVTFGAITAYILLHIAVLVHFGVRGRSRKVLVHWISPVIGTAVLLYALWNADANAKILGLSWLSIGILIAAYFRFSGRLDTDRPGAPTHP</sequence>
<dbReference type="Proteomes" id="UP001597114">
    <property type="component" value="Unassembled WGS sequence"/>
</dbReference>
<feature type="transmembrane region" description="Helical" evidence="7">
    <location>
        <begin position="43"/>
        <end position="64"/>
    </location>
</feature>
<feature type="transmembrane region" description="Helical" evidence="7">
    <location>
        <begin position="297"/>
        <end position="321"/>
    </location>
</feature>
<comment type="subcellular location">
    <subcellularLocation>
        <location evidence="1">Cell membrane</location>
        <topology evidence="1">Multi-pass membrane protein</topology>
    </subcellularLocation>
</comment>
<dbReference type="Pfam" id="PF13520">
    <property type="entry name" value="AA_permease_2"/>
    <property type="match status" value="1"/>
</dbReference>
<keyword evidence="2" id="KW-1003">Cell membrane</keyword>
<feature type="transmembrane region" description="Helical" evidence="7">
    <location>
        <begin position="255"/>
        <end position="277"/>
    </location>
</feature>
<organism evidence="8 9">
    <name type="scientific">Pseudonocardia yunnanensis</name>
    <dbReference type="NCBI Taxonomy" id="58107"/>
    <lineage>
        <taxon>Bacteria</taxon>
        <taxon>Bacillati</taxon>
        <taxon>Actinomycetota</taxon>
        <taxon>Actinomycetes</taxon>
        <taxon>Pseudonocardiales</taxon>
        <taxon>Pseudonocardiaceae</taxon>
        <taxon>Pseudonocardia</taxon>
    </lineage>
</organism>
<feature type="transmembrane region" description="Helical" evidence="7">
    <location>
        <begin position="178"/>
        <end position="196"/>
    </location>
</feature>
<dbReference type="RefSeq" id="WP_344730654.1">
    <property type="nucleotide sequence ID" value="NZ_BAAAUS010000070.1"/>
</dbReference>
<comment type="caution">
    <text evidence="8">The sequence shown here is derived from an EMBL/GenBank/DDBJ whole genome shotgun (WGS) entry which is preliminary data.</text>
</comment>
<feature type="transmembrane region" description="Helical" evidence="7">
    <location>
        <begin position="355"/>
        <end position="374"/>
    </location>
</feature>
<evidence type="ECO:0000256" key="7">
    <source>
        <dbReference type="SAM" id="Phobius"/>
    </source>
</evidence>